<keyword evidence="4" id="KW-1185">Reference proteome</keyword>
<feature type="region of interest" description="Disordered" evidence="1">
    <location>
        <begin position="324"/>
        <end position="344"/>
    </location>
</feature>
<evidence type="ECO:0000259" key="2">
    <source>
        <dbReference type="PROSITE" id="PS50234"/>
    </source>
</evidence>
<dbReference type="SUPFAM" id="SSF53850">
    <property type="entry name" value="Periplasmic binding protein-like II"/>
    <property type="match status" value="1"/>
</dbReference>
<organism evidence="3 4">
    <name type="scientific">Paractinoplanes deccanensis</name>
    <dbReference type="NCBI Taxonomy" id="113561"/>
    <lineage>
        <taxon>Bacteria</taxon>
        <taxon>Bacillati</taxon>
        <taxon>Actinomycetota</taxon>
        <taxon>Actinomycetes</taxon>
        <taxon>Micromonosporales</taxon>
        <taxon>Micromonosporaceae</taxon>
        <taxon>Paractinoplanes</taxon>
    </lineage>
</organism>
<evidence type="ECO:0000313" key="4">
    <source>
        <dbReference type="Proteomes" id="UP000609879"/>
    </source>
</evidence>
<proteinExistence type="predicted"/>
<gene>
    <name evidence="3" type="ORF">Ade02nite_22800</name>
</gene>
<accession>A0ABQ3Y0V6</accession>
<evidence type="ECO:0000256" key="1">
    <source>
        <dbReference type="SAM" id="MobiDB-lite"/>
    </source>
</evidence>
<dbReference type="EMBL" id="BOMI01000037">
    <property type="protein sequence ID" value="GID73639.1"/>
    <property type="molecule type" value="Genomic_DNA"/>
</dbReference>
<feature type="domain" description="VWFA" evidence="2">
    <location>
        <begin position="369"/>
        <end position="562"/>
    </location>
</feature>
<protein>
    <recommendedName>
        <fullName evidence="2">VWFA domain-containing protein</fullName>
    </recommendedName>
</protein>
<dbReference type="InterPro" id="IPR036465">
    <property type="entry name" value="vWFA_dom_sf"/>
</dbReference>
<dbReference type="Proteomes" id="UP000609879">
    <property type="component" value="Unassembled WGS sequence"/>
</dbReference>
<dbReference type="Pfam" id="PF00092">
    <property type="entry name" value="VWA"/>
    <property type="match status" value="1"/>
</dbReference>
<dbReference type="SUPFAM" id="SSF53300">
    <property type="entry name" value="vWA-like"/>
    <property type="match status" value="1"/>
</dbReference>
<dbReference type="InterPro" id="IPR002035">
    <property type="entry name" value="VWF_A"/>
</dbReference>
<evidence type="ECO:0000313" key="3">
    <source>
        <dbReference type="EMBL" id="GID73639.1"/>
    </source>
</evidence>
<dbReference type="Gene3D" id="3.40.50.410">
    <property type="entry name" value="von Willebrand factor, type A domain"/>
    <property type="match status" value="1"/>
</dbReference>
<comment type="caution">
    <text evidence="3">The sequence shown here is derived from an EMBL/GenBank/DDBJ whole genome shotgun (WGS) entry which is preliminary data.</text>
</comment>
<name>A0ABQ3Y0V6_9ACTN</name>
<dbReference type="PROSITE" id="PS50234">
    <property type="entry name" value="VWFA"/>
    <property type="match status" value="1"/>
</dbReference>
<sequence length="570" mass="58936">MAIVVVLAGSYLGYQQLSDKGCTGSIRLTVAAANEIQPAVDQAAQRWVQDGANVDGTCVAVSVVNANSSTMAAAVAGEHKVQLTGLGTAPESVKVPDVWIPDSSTWLLRLKAEAPGFAPTDQKPIAQSPVVVAMPKPVAEKIGWPDKKLTWNTLLGQMLTSTSLNTGIVNPSLDAAGLSGLLALGQAAGSGEKAQSTKVSAIKGLANSASALRDDLLQKFPRSADPTDIASSLGAAPLSEEDVVAYNAEKPAVPLVALYLNPSPLPLDYPYAVMPQVDLQKSKVAEGLRGQLASASFKNALGAAGLRSPDGSYGAGFARPLGAPDASPAVTKPAAGGDENGGGTAAAGLDASTLSQVLGSWNAITQPGRVLAVFDVSGSMADPVPSAGNQSRAVVTQKAAAAGLSMFDDKWAVGVWLFSTEMNGKRPWRQVQSIKPLASSRTEIASAIPQIVPKKGGDTGLYDTILAAYQEVKRTWEPGKVNSVILFTDGKEENPDGISKEKLLADLKKLNDPKQPVRLVIIGIGDGVDEPVLQQIVQVTPAGGVFIARDPARMSAIFAEAIGRRTGATS</sequence>
<dbReference type="Pfam" id="PF13531">
    <property type="entry name" value="SBP_bac_11"/>
    <property type="match status" value="1"/>
</dbReference>
<reference evidence="3 4" key="1">
    <citation type="submission" date="2021-01" db="EMBL/GenBank/DDBJ databases">
        <title>Whole genome shotgun sequence of Actinoplanes deccanensis NBRC 13994.</title>
        <authorList>
            <person name="Komaki H."/>
            <person name="Tamura T."/>
        </authorList>
    </citation>
    <scope>NUCLEOTIDE SEQUENCE [LARGE SCALE GENOMIC DNA]</scope>
    <source>
        <strain evidence="3 4">NBRC 13994</strain>
    </source>
</reference>
<dbReference type="RefSeq" id="WP_203761557.1">
    <property type="nucleotide sequence ID" value="NZ_BAAABO010000027.1"/>
</dbReference>
<dbReference type="SMART" id="SM00327">
    <property type="entry name" value="VWA"/>
    <property type="match status" value="1"/>
</dbReference>